<dbReference type="PANTHER" id="PTHR43267:SF1">
    <property type="entry name" value="TRNA THREONYLCARBAMOYLADENOSINE DEHYDRATASE"/>
    <property type="match status" value="1"/>
</dbReference>
<dbReference type="InterPro" id="IPR045886">
    <property type="entry name" value="ThiF/MoeB/HesA"/>
</dbReference>
<dbReference type="CDD" id="cd00755">
    <property type="entry name" value="YgdL_like"/>
    <property type="match status" value="1"/>
</dbReference>
<evidence type="ECO:0000313" key="3">
    <source>
        <dbReference type="Proteomes" id="UP000189369"/>
    </source>
</evidence>
<dbReference type="PANTHER" id="PTHR43267">
    <property type="entry name" value="TRNA THREONYLCARBAMOYLADENOSINE DEHYDRATASE"/>
    <property type="match status" value="1"/>
</dbReference>
<dbReference type="Pfam" id="PF00899">
    <property type="entry name" value="ThiF"/>
    <property type="match status" value="1"/>
</dbReference>
<evidence type="ECO:0000259" key="1">
    <source>
        <dbReference type="Pfam" id="PF00899"/>
    </source>
</evidence>
<dbReference type="Gene3D" id="3.40.50.720">
    <property type="entry name" value="NAD(P)-binding Rossmann-like Domain"/>
    <property type="match status" value="1"/>
</dbReference>
<dbReference type="Proteomes" id="UP000189369">
    <property type="component" value="Chromosome"/>
</dbReference>
<feature type="domain" description="THIF-type NAD/FAD binding fold" evidence="1">
    <location>
        <begin position="18"/>
        <end position="264"/>
    </location>
</feature>
<dbReference type="OrthoDB" id="9804150at2"/>
<dbReference type="EMBL" id="CP019697">
    <property type="protein sequence ID" value="AQS51233.1"/>
    <property type="molecule type" value="Genomic_DNA"/>
</dbReference>
<reference evidence="2 3" key="1">
    <citation type="submission" date="2017-01" db="EMBL/GenBank/DDBJ databases">
        <title>Complete Genome Sequence of Paenalcaligenes hominis, Isolated from a paraplegic Patient with neurogenic bladder.</title>
        <authorList>
            <person name="Mukhopadhyay R."/>
            <person name="Joaquin J."/>
            <person name="Hogue R."/>
            <person name="Kilaru A."/>
            <person name="Jospin G."/>
            <person name="Mars K."/>
            <person name="Eisen J.A."/>
            <person name="Chaturvedi V."/>
        </authorList>
    </citation>
    <scope>NUCLEOTIDE SEQUENCE [LARGE SCALE GENOMIC DNA]</scope>
    <source>
        <strain evidence="2 3">15S00501</strain>
    </source>
</reference>
<dbReference type="InterPro" id="IPR035985">
    <property type="entry name" value="Ubiquitin-activating_enz"/>
</dbReference>
<evidence type="ECO:0000313" key="2">
    <source>
        <dbReference type="EMBL" id="AQS51233.1"/>
    </source>
</evidence>
<dbReference type="GO" id="GO:0061504">
    <property type="term" value="P:cyclic threonylcarbamoyladenosine biosynthetic process"/>
    <property type="evidence" value="ECO:0007669"/>
    <property type="project" value="TreeGrafter"/>
</dbReference>
<dbReference type="GO" id="GO:0008641">
    <property type="term" value="F:ubiquitin-like modifier activating enzyme activity"/>
    <property type="evidence" value="ECO:0007669"/>
    <property type="project" value="InterPro"/>
</dbReference>
<sequence>MAPQQLNAERRFGGLNRLYGEGSVERLQAAHIMIAGIGGVGSWCAEALARSGVGQLTLIDLDHVSESNINRQLPALSSTVGQAKVQAMQTRIADINPDCVVNTVDDFIGPDNVSQLLAVRPDVLIDCTDQAEAKIAMILEAKRTKTKTFICGAAGGKTNALALKRGDLSLSTHDALLAKIRNKLRKDYGFAKVQPKQNQRPARIPKMGVEVFWVEQNAVLPSAWQREASTQAPQGLSCAGYGSSVTVTAPMGFAVAQAALDYLVTKR</sequence>
<dbReference type="KEGG" id="phn:PAEH1_06055"/>
<gene>
    <name evidence="2" type="ORF">PAEH1_06055</name>
</gene>
<dbReference type="GO" id="GO:0061503">
    <property type="term" value="F:tRNA threonylcarbamoyladenosine dehydratase"/>
    <property type="evidence" value="ECO:0007669"/>
    <property type="project" value="TreeGrafter"/>
</dbReference>
<proteinExistence type="predicted"/>
<dbReference type="SUPFAM" id="SSF69572">
    <property type="entry name" value="Activating enzymes of the ubiquitin-like proteins"/>
    <property type="match status" value="1"/>
</dbReference>
<name>A0A1U9JZK7_9BURK</name>
<protein>
    <submittedName>
        <fullName evidence="2">tRNA threonylcarbamoyladenosine dehydratase</fullName>
    </submittedName>
</protein>
<organism evidence="2 3">
    <name type="scientific">Paenalcaligenes hominis</name>
    <dbReference type="NCBI Taxonomy" id="643674"/>
    <lineage>
        <taxon>Bacteria</taxon>
        <taxon>Pseudomonadati</taxon>
        <taxon>Pseudomonadota</taxon>
        <taxon>Betaproteobacteria</taxon>
        <taxon>Burkholderiales</taxon>
        <taxon>Alcaligenaceae</taxon>
        <taxon>Paenalcaligenes</taxon>
    </lineage>
</organism>
<dbReference type="AlphaFoldDB" id="A0A1U9JZK7"/>
<dbReference type="InterPro" id="IPR000594">
    <property type="entry name" value="ThiF_NAD_FAD-bd"/>
</dbReference>
<accession>A0A1U9JZK7</accession>